<evidence type="ECO:0000259" key="9">
    <source>
        <dbReference type="PROSITE" id="PS50075"/>
    </source>
</evidence>
<evidence type="ECO:0000313" key="12">
    <source>
        <dbReference type="Proteomes" id="UP001595975"/>
    </source>
</evidence>
<evidence type="ECO:0000256" key="3">
    <source>
        <dbReference type="ARBA" id="ARBA00022553"/>
    </source>
</evidence>
<protein>
    <submittedName>
        <fullName evidence="11">Aminotransferase class I/II-fold pyridoxal phosphate-dependent enzyme</fullName>
    </submittedName>
</protein>
<keyword evidence="12" id="KW-1185">Reference proteome</keyword>
<dbReference type="InterPro" id="IPR015421">
    <property type="entry name" value="PyrdxlP-dep_Trfase_major"/>
</dbReference>
<evidence type="ECO:0000259" key="10">
    <source>
        <dbReference type="PROSITE" id="PS52004"/>
    </source>
</evidence>
<proteinExistence type="predicted"/>
<comment type="caution">
    <text evidence="11">The sequence shown here is derived from an EMBL/GenBank/DDBJ whole genome shotgun (WGS) entry which is preliminary data.</text>
</comment>
<evidence type="ECO:0000256" key="7">
    <source>
        <dbReference type="ARBA" id="ARBA00023315"/>
    </source>
</evidence>
<dbReference type="PANTHER" id="PTHR43775:SF37">
    <property type="entry name" value="SI:DKEY-61P9.11"/>
    <property type="match status" value="1"/>
</dbReference>
<dbReference type="SMART" id="SM00827">
    <property type="entry name" value="PKS_AT"/>
    <property type="match status" value="1"/>
</dbReference>
<dbReference type="Pfam" id="PF02801">
    <property type="entry name" value="Ketoacyl-synt_C"/>
    <property type="match status" value="1"/>
</dbReference>
<dbReference type="InterPro" id="IPR001917">
    <property type="entry name" value="Aminotrans_II_pyridoxalP_BS"/>
</dbReference>
<dbReference type="SUPFAM" id="SSF53901">
    <property type="entry name" value="Thiolase-like"/>
    <property type="match status" value="1"/>
</dbReference>
<evidence type="ECO:0000256" key="6">
    <source>
        <dbReference type="ARBA" id="ARBA00023194"/>
    </source>
</evidence>
<dbReference type="SUPFAM" id="SSF53383">
    <property type="entry name" value="PLP-dependent transferases"/>
    <property type="match status" value="1"/>
</dbReference>
<dbReference type="PANTHER" id="PTHR43775">
    <property type="entry name" value="FATTY ACID SYNTHASE"/>
    <property type="match status" value="1"/>
</dbReference>
<dbReference type="Pfam" id="PF00698">
    <property type="entry name" value="Acyl_transf_1"/>
    <property type="match status" value="1"/>
</dbReference>
<dbReference type="InterPro" id="IPR016039">
    <property type="entry name" value="Thiolase-like"/>
</dbReference>
<sequence>MAGIAIVGMSCRLPGASGIDEYWKLLVSAQPQFSAVPENRWNHSHYFKAGETRDPHSTYTDQVAFIDDVDQFAPAHYGVPPRRARTMDPQARLFVDLAREAVQDAGWERAGFDRASTGVFAGVTSLDHRDVSVSWVTSSLLADGTLHGGEADPGLLAALRDAAESSLVPMGQFTIPGALANMVPATVSEVFDLGGPSISLDAACSSALVALDAAVRSLRTGACSIALVGGVYLSFTPTPLVGFSRARALSQDGVCRPFDERADGFVLGEGGAMLALRPVEDAIAAGDRIYAVVTGVGSANDGRGGGPMTPQAQGQLAALRAAYRDAGTSPGAIDLLELHGTGTPVGDRTEVEALRLLRADCEEVKPCYVSSSKALIGHTLSAAGAAGLVKAALAVHHGVVPPQPSGLRVNEALRLADSGLRVTTEPEQWPHEDVRRAAVSSFGFGGTNVHAVLESAPPPSSTARRPVRPAVDAVAVDTAADAATDGRPAEEPWLFLLSAGSTAKLAEHAGRIAQAVTDDPAADLAAVARTLAGRELLTARLAVVAATRAELLDRLGLAAERLAAGAVGELAPGVHAAAKPLPPAERKIAFAFPGQGSQRPGMLSDLFRRFPVLADRAAELAALTAEQSAAVAETLPGLLFEQHRRDDTEAQTALTATELCQPALGITGVTTTELLAACGVSPDIAVGHSVGEFPAAAAAGAFAGPETVRFMARRGAALAAAVPAGTGAMLAVQVPRADAERLAASVPDVWPACYNHSGQLVFSGSAETVERLRAVCAENDAVTVSLKVSHAFHSPLVAAADEAVSQVIAELPLSAPARTFVSSVSGASCSEPGEIRELWARHNTSPVRFTDAVTAVAEAGARFLVQLYGGDTLLRMAKRCEAGAGLEGLAVSAGRPDAGRAFMTVLGRLAVAGAPVDLAPLFPPGTQLLALPSSPLETSSFTVLTGTGRPRGADYRPTSPRPDTAVPPPAPRPAASVARTIIPAPAMPATAPTSRIGSPSMSGLIEFLHAQVTLLQSFDPSAQPAASPRLATANGTALNGTALNGTTVNGTEANGAHLITEWVPETAAAAPHGVRLLAAAPAPTPLPVQAAAPAPALPAAPGRADEVLPLVREAIAGVSAYPADFLRPEHSFATDLGFDSLMIAEMTARLRKQWPGLEVEITEIVTITTVGALADLLRQKLGIAPETSEVAPPAPVLDQTPTEPAPAVLTRTEPAPAVRDHRETADVRAFPEIVASVERSKLAERAGVRNPYFLVHDGVIGGTTHVDGQELISFSSYNYLGLSGHPAVAKAMVEAVEKYGSSVSAARILSGSRPLHEELDQGIAELIGAEDALTLVSGHATNVTVIGHLMGPEDLIVHDALAHDSILQGCRQSGAARQPFPHNDVAALDRILTQVRDRYRRVLIVVEGVYSMDGDTADLPALIAVKQKHSALLMVDEAHSIGVMGKTGGGMAEHSGVTPADVDIWMGTLSKSLASCGGYVAGRHELIQHFRYTLPGFVFSAGLPPASTAAALAALRLIRAEPERVTRLHDRSALFLRLAAKAGIEVGTSDGTPIVPCITGDSHKALLLADRLYSRGISANPILHPAVEERLARLRFFITSEHTEEQIETTVAVLAEELSRLS</sequence>
<dbReference type="InterPro" id="IPR050091">
    <property type="entry name" value="PKS_NRPS_Biosynth_Enz"/>
</dbReference>
<dbReference type="Gene3D" id="3.40.47.10">
    <property type="match status" value="1"/>
</dbReference>
<dbReference type="Pfam" id="PF00155">
    <property type="entry name" value="Aminotran_1_2"/>
    <property type="match status" value="1"/>
</dbReference>
<dbReference type="SMART" id="SM00825">
    <property type="entry name" value="PKS_KS"/>
    <property type="match status" value="1"/>
</dbReference>
<dbReference type="InterPro" id="IPR016035">
    <property type="entry name" value="Acyl_Trfase/lysoPLipase"/>
</dbReference>
<keyword evidence="11" id="KW-0032">Aminotransferase</keyword>
<dbReference type="GO" id="GO:0008483">
    <property type="term" value="F:transaminase activity"/>
    <property type="evidence" value="ECO:0007669"/>
    <property type="project" value="UniProtKB-KW"/>
</dbReference>
<dbReference type="CDD" id="cd00833">
    <property type="entry name" value="PKS"/>
    <property type="match status" value="1"/>
</dbReference>
<dbReference type="Proteomes" id="UP001595975">
    <property type="component" value="Unassembled WGS sequence"/>
</dbReference>
<dbReference type="Pfam" id="PF16197">
    <property type="entry name" value="KAsynt_C_assoc"/>
    <property type="match status" value="1"/>
</dbReference>
<dbReference type="InterPro" id="IPR020806">
    <property type="entry name" value="PKS_PP-bd"/>
</dbReference>
<dbReference type="InterPro" id="IPR018201">
    <property type="entry name" value="Ketoacyl_synth_AS"/>
</dbReference>
<dbReference type="SMART" id="SM00823">
    <property type="entry name" value="PKS_PP"/>
    <property type="match status" value="1"/>
</dbReference>
<dbReference type="Gene3D" id="1.10.1200.10">
    <property type="entry name" value="ACP-like"/>
    <property type="match status" value="1"/>
</dbReference>
<keyword evidence="2" id="KW-0596">Phosphopantetheine</keyword>
<organism evidence="11 12">
    <name type="scientific">Kitasatospora misakiensis</name>
    <dbReference type="NCBI Taxonomy" id="67330"/>
    <lineage>
        <taxon>Bacteria</taxon>
        <taxon>Bacillati</taxon>
        <taxon>Actinomycetota</taxon>
        <taxon>Actinomycetes</taxon>
        <taxon>Kitasatosporales</taxon>
        <taxon>Streptomycetaceae</taxon>
        <taxon>Kitasatospora</taxon>
    </lineage>
</organism>
<feature type="domain" description="Carrier" evidence="9">
    <location>
        <begin position="1105"/>
        <end position="1181"/>
    </location>
</feature>
<dbReference type="PROSITE" id="PS52004">
    <property type="entry name" value="KS3_2"/>
    <property type="match status" value="1"/>
</dbReference>
<dbReference type="Pfam" id="PF00550">
    <property type="entry name" value="PP-binding"/>
    <property type="match status" value="1"/>
</dbReference>
<dbReference type="Pfam" id="PF00109">
    <property type="entry name" value="ketoacyl-synt"/>
    <property type="match status" value="1"/>
</dbReference>
<dbReference type="InterPro" id="IPR009081">
    <property type="entry name" value="PP-bd_ACP"/>
</dbReference>
<dbReference type="PROSITE" id="PS00599">
    <property type="entry name" value="AA_TRANSFER_CLASS_2"/>
    <property type="match status" value="1"/>
</dbReference>
<dbReference type="InterPro" id="IPR004839">
    <property type="entry name" value="Aminotransferase_I/II_large"/>
</dbReference>
<dbReference type="PROSITE" id="PS50075">
    <property type="entry name" value="CARRIER"/>
    <property type="match status" value="1"/>
</dbReference>
<dbReference type="Gene3D" id="3.30.70.3290">
    <property type="match status" value="1"/>
</dbReference>
<feature type="region of interest" description="Disordered" evidence="8">
    <location>
        <begin position="941"/>
        <end position="974"/>
    </location>
</feature>
<dbReference type="SUPFAM" id="SSF52151">
    <property type="entry name" value="FabD/lysophospholipase-like"/>
    <property type="match status" value="1"/>
</dbReference>
<comment type="cofactor">
    <cofactor evidence="1">
        <name>pyridoxal 5'-phosphate</name>
        <dbReference type="ChEBI" id="CHEBI:597326"/>
    </cofactor>
</comment>
<dbReference type="InterPro" id="IPR032821">
    <property type="entry name" value="PKS_assoc"/>
</dbReference>
<dbReference type="RefSeq" id="WP_380226942.1">
    <property type="nucleotide sequence ID" value="NZ_JBHSOF010000025.1"/>
</dbReference>
<dbReference type="CDD" id="cd06454">
    <property type="entry name" value="KBL_like"/>
    <property type="match status" value="1"/>
</dbReference>
<dbReference type="SUPFAM" id="SSF47336">
    <property type="entry name" value="ACP-like"/>
    <property type="match status" value="1"/>
</dbReference>
<keyword evidence="4" id="KW-0808">Transferase</keyword>
<dbReference type="InterPro" id="IPR014043">
    <property type="entry name" value="Acyl_transferase_dom"/>
</dbReference>
<dbReference type="EMBL" id="JBHSOF010000025">
    <property type="protein sequence ID" value="MFC5665254.1"/>
    <property type="molecule type" value="Genomic_DNA"/>
</dbReference>
<dbReference type="InterPro" id="IPR006162">
    <property type="entry name" value="Ppantetheine_attach_site"/>
</dbReference>
<keyword evidence="3" id="KW-0597">Phosphoprotein</keyword>
<gene>
    <name evidence="11" type="ORF">ACFP3U_19995</name>
</gene>
<dbReference type="PROSITE" id="PS00012">
    <property type="entry name" value="PHOSPHOPANTETHEINE"/>
    <property type="match status" value="1"/>
</dbReference>
<dbReference type="InterPro" id="IPR001227">
    <property type="entry name" value="Ac_transferase_dom_sf"/>
</dbReference>
<evidence type="ECO:0000256" key="8">
    <source>
        <dbReference type="SAM" id="MobiDB-lite"/>
    </source>
</evidence>
<evidence type="ECO:0000256" key="1">
    <source>
        <dbReference type="ARBA" id="ARBA00001933"/>
    </source>
</evidence>
<dbReference type="PROSITE" id="PS00606">
    <property type="entry name" value="KS3_1"/>
    <property type="match status" value="1"/>
</dbReference>
<evidence type="ECO:0000256" key="5">
    <source>
        <dbReference type="ARBA" id="ARBA00022898"/>
    </source>
</evidence>
<reference evidence="12" key="1">
    <citation type="journal article" date="2019" name="Int. J. Syst. Evol. Microbiol.">
        <title>The Global Catalogue of Microorganisms (GCM) 10K type strain sequencing project: providing services to taxonomists for standard genome sequencing and annotation.</title>
        <authorList>
            <consortium name="The Broad Institute Genomics Platform"/>
            <consortium name="The Broad Institute Genome Sequencing Center for Infectious Disease"/>
            <person name="Wu L."/>
            <person name="Ma J."/>
        </authorList>
    </citation>
    <scope>NUCLEOTIDE SEQUENCE [LARGE SCALE GENOMIC DNA]</scope>
    <source>
        <strain evidence="12">CGMCC 4.1437</strain>
    </source>
</reference>
<evidence type="ECO:0000256" key="4">
    <source>
        <dbReference type="ARBA" id="ARBA00022679"/>
    </source>
</evidence>
<evidence type="ECO:0000256" key="2">
    <source>
        <dbReference type="ARBA" id="ARBA00022450"/>
    </source>
</evidence>
<dbReference type="InterPro" id="IPR014031">
    <property type="entry name" value="Ketoacyl_synth_C"/>
</dbReference>
<dbReference type="Gene3D" id="3.40.640.10">
    <property type="entry name" value="Type I PLP-dependent aspartate aminotransferase-like (Major domain)"/>
    <property type="match status" value="1"/>
</dbReference>
<dbReference type="InterPro" id="IPR014030">
    <property type="entry name" value="Ketoacyl_synth_N"/>
</dbReference>
<dbReference type="InterPro" id="IPR020841">
    <property type="entry name" value="PKS_Beta-ketoAc_synthase_dom"/>
</dbReference>
<keyword evidence="7" id="KW-0012">Acyltransferase</keyword>
<dbReference type="InterPro" id="IPR015424">
    <property type="entry name" value="PyrdxlP-dep_Trfase"/>
</dbReference>
<dbReference type="InterPro" id="IPR015422">
    <property type="entry name" value="PyrdxlP-dep_Trfase_small"/>
</dbReference>
<accession>A0ABW0X8B7</accession>
<dbReference type="InterPro" id="IPR036736">
    <property type="entry name" value="ACP-like_sf"/>
</dbReference>
<dbReference type="Gene3D" id="3.90.1150.10">
    <property type="entry name" value="Aspartate Aminotransferase, domain 1"/>
    <property type="match status" value="1"/>
</dbReference>
<dbReference type="Gene3D" id="3.40.366.10">
    <property type="entry name" value="Malonyl-Coenzyme A Acyl Carrier Protein, domain 2"/>
    <property type="match status" value="1"/>
</dbReference>
<name>A0ABW0X8B7_9ACTN</name>
<dbReference type="SUPFAM" id="SSF55048">
    <property type="entry name" value="Probable ACP-binding domain of malonyl-CoA ACP transacylase"/>
    <property type="match status" value="1"/>
</dbReference>
<keyword evidence="6" id="KW-0045">Antibiotic biosynthesis</keyword>
<feature type="domain" description="Ketosynthase family 3 (KS3)" evidence="10">
    <location>
        <begin position="1"/>
        <end position="455"/>
    </location>
</feature>
<keyword evidence="5" id="KW-0663">Pyridoxal phosphate</keyword>
<evidence type="ECO:0000313" key="11">
    <source>
        <dbReference type="EMBL" id="MFC5665254.1"/>
    </source>
</evidence>
<dbReference type="InterPro" id="IPR016036">
    <property type="entry name" value="Malonyl_transacylase_ACP-bd"/>
</dbReference>